<feature type="transmembrane region" description="Helical" evidence="1">
    <location>
        <begin position="239"/>
        <end position="260"/>
    </location>
</feature>
<sequence length="289" mass="31050">MYFLVIALVILLSAVCMAYMLYKLFRGDDSYPIDSFSQKVKLAFSGIVAFIADTIGVGSFAVNIAIARTFKLVKDAELPGFVNGAQIIPGAIEAVFFLGALHVDPITLIILVLGATVGGFAGGMFASRISTSIIRLIMVFTFILVICLLIGKLMHILPIGGDLLALKGWKLWIGFIGMFVSGFLVSFGVGLFALVQTVLFLLGMSPIVAFPIMTTAGAIQQPVTTFAFLLNNTIPLKKALIVGCFGIIGVFIGFNIITILSTEQLQWLLVIVIGYNTISLIRAINSKNN</sequence>
<dbReference type="HOGENOM" id="CLU_040170_0_0_6"/>
<feature type="transmembrane region" description="Helical" evidence="1">
    <location>
        <begin position="42"/>
        <end position="66"/>
    </location>
</feature>
<feature type="transmembrane region" description="Helical" evidence="1">
    <location>
        <begin position="106"/>
        <end position="126"/>
    </location>
</feature>
<dbReference type="KEGG" id="frf:LO80_04840"/>
<proteinExistence type="predicted"/>
<name>A0A097EP72_9GAMM</name>
<keyword evidence="1" id="KW-0472">Membrane</keyword>
<organism evidence="2 3">
    <name type="scientific">Candidatus Francisella endociliophora</name>
    <dbReference type="NCBI Taxonomy" id="653937"/>
    <lineage>
        <taxon>Bacteria</taxon>
        <taxon>Pseudomonadati</taxon>
        <taxon>Pseudomonadota</taxon>
        <taxon>Gammaproteobacteria</taxon>
        <taxon>Thiotrichales</taxon>
        <taxon>Francisellaceae</taxon>
        <taxon>Francisella</taxon>
    </lineage>
</organism>
<dbReference type="AlphaFoldDB" id="A0A097EP72"/>
<keyword evidence="1" id="KW-1133">Transmembrane helix</keyword>
<keyword evidence="3" id="KW-1185">Reference proteome</keyword>
<dbReference type="EMBL" id="CP009574">
    <property type="protein sequence ID" value="AIT09360.1"/>
    <property type="molecule type" value="Genomic_DNA"/>
</dbReference>
<gene>
    <name evidence="2" type="ORF">LO80_04840</name>
</gene>
<dbReference type="OrthoDB" id="5145250at2"/>
<feature type="transmembrane region" description="Helical" evidence="1">
    <location>
        <begin position="199"/>
        <end position="219"/>
    </location>
</feature>
<dbReference type="Proteomes" id="UP000029672">
    <property type="component" value="Chromosome"/>
</dbReference>
<dbReference type="STRING" id="1547445.LO80_04840"/>
<feature type="transmembrane region" description="Helical" evidence="1">
    <location>
        <begin position="171"/>
        <end position="192"/>
    </location>
</feature>
<feature type="transmembrane region" description="Helical" evidence="1">
    <location>
        <begin position="78"/>
        <end position="100"/>
    </location>
</feature>
<protein>
    <recommendedName>
        <fullName evidence="4">Membrane transporter protein</fullName>
    </recommendedName>
</protein>
<dbReference type="PANTHER" id="PTHR43483:SF3">
    <property type="entry name" value="MEMBRANE TRANSPORTER PROTEIN HI_0806-RELATED"/>
    <property type="match status" value="1"/>
</dbReference>
<evidence type="ECO:0008006" key="4">
    <source>
        <dbReference type="Google" id="ProtNLM"/>
    </source>
</evidence>
<dbReference type="PANTHER" id="PTHR43483">
    <property type="entry name" value="MEMBRANE TRANSPORTER PROTEIN HI_0806-RELATED"/>
    <property type="match status" value="1"/>
</dbReference>
<dbReference type="RefSeq" id="WP_040009069.1">
    <property type="nucleotide sequence ID" value="NZ_CP009574.1"/>
</dbReference>
<keyword evidence="1" id="KW-0812">Transmembrane</keyword>
<dbReference type="eggNOG" id="COG0730">
    <property type="taxonomic scope" value="Bacteria"/>
</dbReference>
<evidence type="ECO:0000256" key="1">
    <source>
        <dbReference type="SAM" id="Phobius"/>
    </source>
</evidence>
<reference evidence="2 3" key="1">
    <citation type="submission" date="2014-10" db="EMBL/GenBank/DDBJ databases">
        <title>Whole genome sequence of Francisella endociliophora strain FSC1006, isolated from a laboratory culture of the marine ciliate Euplotes raikovi.</title>
        <authorList>
            <person name="Granberg M."/>
            <person name="Backman S."/>
            <person name="Lundmark E."/>
            <person name="Nilsson E."/>
            <person name="Karlsson E."/>
            <person name="Thelaus J."/>
            <person name="Ohrman C."/>
            <person name="Larkeryd A."/>
            <person name="Stenberg P."/>
        </authorList>
    </citation>
    <scope>NUCLEOTIDE SEQUENCE [LARGE SCALE GENOMIC DNA]</scope>
    <source>
        <strain evidence="2 3">FSC1006</strain>
    </source>
</reference>
<evidence type="ECO:0000313" key="2">
    <source>
        <dbReference type="EMBL" id="AIT09360.1"/>
    </source>
</evidence>
<accession>A0A097EP72</accession>
<feature type="transmembrane region" description="Helical" evidence="1">
    <location>
        <begin position="133"/>
        <end position="151"/>
    </location>
</feature>
<feature type="transmembrane region" description="Helical" evidence="1">
    <location>
        <begin position="267"/>
        <end position="284"/>
    </location>
</feature>
<evidence type="ECO:0000313" key="3">
    <source>
        <dbReference type="Proteomes" id="UP000029672"/>
    </source>
</evidence>